<feature type="transmembrane region" description="Helical" evidence="6">
    <location>
        <begin position="26"/>
        <end position="47"/>
    </location>
</feature>
<keyword evidence="2" id="KW-1003">Cell membrane</keyword>
<evidence type="ECO:0000313" key="7">
    <source>
        <dbReference type="EMBL" id="MBC5772031.1"/>
    </source>
</evidence>
<evidence type="ECO:0000256" key="3">
    <source>
        <dbReference type="ARBA" id="ARBA00022692"/>
    </source>
</evidence>
<comment type="subcellular location">
    <subcellularLocation>
        <location evidence="1">Cell membrane</location>
        <topology evidence="1">Multi-pass membrane protein</topology>
    </subcellularLocation>
</comment>
<keyword evidence="5 6" id="KW-0472">Membrane</keyword>
<feature type="transmembrane region" description="Helical" evidence="6">
    <location>
        <begin position="198"/>
        <end position="223"/>
    </location>
</feature>
<dbReference type="InterPro" id="IPR001851">
    <property type="entry name" value="ABC_transp_permease"/>
</dbReference>
<feature type="transmembrane region" description="Helical" evidence="6">
    <location>
        <begin position="253"/>
        <end position="270"/>
    </location>
</feature>
<accession>A0A923MLP7</accession>
<dbReference type="GO" id="GO:0022857">
    <property type="term" value="F:transmembrane transporter activity"/>
    <property type="evidence" value="ECO:0007669"/>
    <property type="project" value="InterPro"/>
</dbReference>
<feature type="transmembrane region" description="Helical" evidence="6">
    <location>
        <begin position="138"/>
        <end position="157"/>
    </location>
</feature>
<gene>
    <name evidence="7" type="ORF">H8Z83_17220</name>
</gene>
<dbReference type="Proteomes" id="UP000620327">
    <property type="component" value="Unassembled WGS sequence"/>
</dbReference>
<evidence type="ECO:0000256" key="6">
    <source>
        <dbReference type="SAM" id="Phobius"/>
    </source>
</evidence>
<feature type="transmembrane region" description="Helical" evidence="6">
    <location>
        <begin position="106"/>
        <end position="126"/>
    </location>
</feature>
<dbReference type="Pfam" id="PF02653">
    <property type="entry name" value="BPD_transp_2"/>
    <property type="match status" value="1"/>
</dbReference>
<keyword evidence="3 6" id="KW-0812">Transmembrane</keyword>
<organism evidence="7 8">
    <name type="scientific">Dysosmobacter segnis</name>
    <dbReference type="NCBI Taxonomy" id="2763042"/>
    <lineage>
        <taxon>Bacteria</taxon>
        <taxon>Bacillati</taxon>
        <taxon>Bacillota</taxon>
        <taxon>Clostridia</taxon>
        <taxon>Eubacteriales</taxon>
        <taxon>Oscillospiraceae</taxon>
        <taxon>Dysosmobacter</taxon>
    </lineage>
</organism>
<evidence type="ECO:0000256" key="1">
    <source>
        <dbReference type="ARBA" id="ARBA00004651"/>
    </source>
</evidence>
<sequence>MDNTTNTLAEQSKLRRLVNSYGVPRLIITGFLLLMFILAPVAGVDFATQITNVINRFSWNAIMVLAMVPMIHSGCGLNFGLPLGIISGLLGATLSIEFGFTGGMSFLMAIVIATPFALVLGGGYGWMLNKIKGGEMMVATYVGFSSVSFMCMMWLLLPYKSPTMVWGFAGKGLRTTISLEGFYDQFLAKFLQIDLNRFGINLVIPTGSLLFFALLAFLMWVFLHTKTGTAMTAVGSNPTFAKAAGISVDKTRLLSVVLSTWLGAVGILLYEQGFGFVQIYMAPLNMAFPAVAAILIGGASVNKASITNVIIGTILYQGLVTMTPTVMNAIVHLDISEVIRIIVSNGMIVYALTRKTEGGK</sequence>
<reference evidence="7" key="1">
    <citation type="submission" date="2020-08" db="EMBL/GenBank/DDBJ databases">
        <title>Genome public.</title>
        <authorList>
            <person name="Liu C."/>
            <person name="Sun Q."/>
        </authorList>
    </citation>
    <scope>NUCLEOTIDE SEQUENCE</scope>
    <source>
        <strain evidence="7">BX15</strain>
    </source>
</reference>
<dbReference type="EMBL" id="JACOQI010000028">
    <property type="protein sequence ID" value="MBC5772031.1"/>
    <property type="molecule type" value="Genomic_DNA"/>
</dbReference>
<dbReference type="AlphaFoldDB" id="A0A923MLP7"/>
<evidence type="ECO:0000256" key="4">
    <source>
        <dbReference type="ARBA" id="ARBA00022989"/>
    </source>
</evidence>
<comment type="caution">
    <text evidence="7">The sequence shown here is derived from an EMBL/GenBank/DDBJ whole genome shotgun (WGS) entry which is preliminary data.</text>
</comment>
<keyword evidence="4 6" id="KW-1133">Transmembrane helix</keyword>
<feature type="transmembrane region" description="Helical" evidence="6">
    <location>
        <begin position="309"/>
        <end position="331"/>
    </location>
</feature>
<dbReference type="PANTHER" id="PTHR32196:SF15">
    <property type="entry name" value="SUGAR ABC TRANSPORTER PERMEASE PROTEIN"/>
    <property type="match status" value="1"/>
</dbReference>
<feature type="transmembrane region" description="Helical" evidence="6">
    <location>
        <begin position="59"/>
        <end position="86"/>
    </location>
</feature>
<dbReference type="GO" id="GO:0005886">
    <property type="term" value="C:plasma membrane"/>
    <property type="evidence" value="ECO:0007669"/>
    <property type="project" value="UniProtKB-SubCell"/>
</dbReference>
<keyword evidence="8" id="KW-1185">Reference proteome</keyword>
<feature type="transmembrane region" description="Helical" evidence="6">
    <location>
        <begin position="276"/>
        <end position="297"/>
    </location>
</feature>
<evidence type="ECO:0000313" key="8">
    <source>
        <dbReference type="Proteomes" id="UP000620327"/>
    </source>
</evidence>
<dbReference type="RefSeq" id="WP_187016199.1">
    <property type="nucleotide sequence ID" value="NZ_JACOQI010000028.1"/>
</dbReference>
<dbReference type="PANTHER" id="PTHR32196">
    <property type="entry name" value="ABC TRANSPORTER PERMEASE PROTEIN YPHD-RELATED-RELATED"/>
    <property type="match status" value="1"/>
</dbReference>
<protein>
    <submittedName>
        <fullName evidence="7">ABC transporter permease</fullName>
    </submittedName>
</protein>
<evidence type="ECO:0000256" key="2">
    <source>
        <dbReference type="ARBA" id="ARBA00022475"/>
    </source>
</evidence>
<name>A0A923MLP7_9FIRM</name>
<evidence type="ECO:0000256" key="5">
    <source>
        <dbReference type="ARBA" id="ARBA00023136"/>
    </source>
</evidence>
<proteinExistence type="predicted"/>